<proteinExistence type="predicted"/>
<evidence type="ECO:0000313" key="2">
    <source>
        <dbReference type="EMBL" id="KAL3874706.1"/>
    </source>
</evidence>
<feature type="compositionally biased region" description="Acidic residues" evidence="1">
    <location>
        <begin position="328"/>
        <end position="345"/>
    </location>
</feature>
<feature type="region of interest" description="Disordered" evidence="1">
    <location>
        <begin position="314"/>
        <end position="345"/>
    </location>
</feature>
<dbReference type="CDD" id="cd19756">
    <property type="entry name" value="Bbox2"/>
    <property type="match status" value="1"/>
</dbReference>
<comment type="caution">
    <text evidence="2">The sequence shown here is derived from an EMBL/GenBank/DDBJ whole genome shotgun (WGS) entry which is preliminary data.</text>
</comment>
<sequence>MSSVMTQTVKDAKSLEKLQSSCCNKLLCKTVTLSCGHALCDRCFCETASKATIRDCISIKCKKCGDSKETTGIAFPRKTQFVNLQSTDNCQYFSGCEIHTSNFKRYFCSDHREALCADCVLKHKSQNCNTEPIENKIKEVQKHADDIFSDQRLKHVLECLCSVDDTDMKLDLFYLKMKKKILDCKERLARELGISIQDQELIRHIYDDTQRADQIVSHSIFTHNTLDELLRIQNSCDSIMYNLKLSEHAEAWPSFVATKSKDFEHVLEYDGDPIKLSLEDWSVQHSSSCVEDEETQPYKPSDNSDLQGAELWERDNNNSDGLKQYDNSFDDSDDNDDGDDTEKEEEVQKVIEDVTANENHYSLTILHDVSLPNQAHAKQLKVQSNRPPRNDATLVLKVKTESDMLYKPDMDTVGNYQRSTLESNPADSRSLHGISTKLSESKTPRQITSDVTKHITLNTASSMDKSHFSVKYKPQGQIQSATETPNVPKLLPLHESSITTVDANRVNQPGTQLPSDHNEDPLTERSQQNLVREPTSLNNFVPGMEIRSQLPQIKEDFSVEQCVGIVISDRFILTSNAKRLEKRRFEDSKLIEDTELSNMTSLCLVPSSNEISVLQTNKSIRVYSPAVSKWHFQADINKPYQSICCWKVDRMNSWKTYVFVVSYTNDIRQDCINMVTINHDCSFPKSVKQCKCTTPRVSVLLTSKTCVSIKGINSLGVMSRDQQLLIGAFYGLVCVKVSGEEKAKLLWTCPFRTNISQIACDDNYVYVCVPNEKRVAKVSKNGDIITANILPTEIVADRIAVKENTVLVGFFSHRDWICKVYRITF</sequence>
<dbReference type="AlphaFoldDB" id="A0ABD3WN20"/>
<organism evidence="2 3">
    <name type="scientific">Sinanodonta woodiana</name>
    <name type="common">Chinese pond mussel</name>
    <name type="synonym">Anodonta woodiana</name>
    <dbReference type="NCBI Taxonomy" id="1069815"/>
    <lineage>
        <taxon>Eukaryota</taxon>
        <taxon>Metazoa</taxon>
        <taxon>Spiralia</taxon>
        <taxon>Lophotrochozoa</taxon>
        <taxon>Mollusca</taxon>
        <taxon>Bivalvia</taxon>
        <taxon>Autobranchia</taxon>
        <taxon>Heteroconchia</taxon>
        <taxon>Palaeoheterodonta</taxon>
        <taxon>Unionida</taxon>
        <taxon>Unionoidea</taxon>
        <taxon>Unionidae</taxon>
        <taxon>Unioninae</taxon>
        <taxon>Sinanodonta</taxon>
    </lineage>
</organism>
<name>A0ABD3WN20_SINWO</name>
<reference evidence="2 3" key="1">
    <citation type="submission" date="2024-11" db="EMBL/GenBank/DDBJ databases">
        <title>Chromosome-level genome assembly of the freshwater bivalve Anodonta woodiana.</title>
        <authorList>
            <person name="Chen X."/>
        </authorList>
    </citation>
    <scope>NUCLEOTIDE SEQUENCE [LARGE SCALE GENOMIC DNA]</scope>
    <source>
        <strain evidence="2">MN2024</strain>
        <tissue evidence="2">Gills</tissue>
    </source>
</reference>
<feature type="compositionally biased region" description="Polar residues" evidence="1">
    <location>
        <begin position="504"/>
        <end position="515"/>
    </location>
</feature>
<keyword evidence="3" id="KW-1185">Reference proteome</keyword>
<dbReference type="SUPFAM" id="SSF57845">
    <property type="entry name" value="B-box zinc-binding domain"/>
    <property type="match status" value="1"/>
</dbReference>
<dbReference type="Proteomes" id="UP001634394">
    <property type="component" value="Unassembled WGS sequence"/>
</dbReference>
<feature type="region of interest" description="Disordered" evidence="1">
    <location>
        <begin position="504"/>
        <end position="526"/>
    </location>
</feature>
<protein>
    <submittedName>
        <fullName evidence="2">Uncharacterized protein</fullName>
    </submittedName>
</protein>
<feature type="region of interest" description="Disordered" evidence="1">
    <location>
        <begin position="287"/>
        <end position="306"/>
    </location>
</feature>
<evidence type="ECO:0000256" key="1">
    <source>
        <dbReference type="SAM" id="MobiDB-lite"/>
    </source>
</evidence>
<dbReference type="EMBL" id="JBJQND010000006">
    <property type="protein sequence ID" value="KAL3874706.1"/>
    <property type="molecule type" value="Genomic_DNA"/>
</dbReference>
<accession>A0ABD3WN20</accession>
<gene>
    <name evidence="2" type="ORF">ACJMK2_037681</name>
</gene>
<evidence type="ECO:0000313" key="3">
    <source>
        <dbReference type="Proteomes" id="UP001634394"/>
    </source>
</evidence>